<evidence type="ECO:0000256" key="4">
    <source>
        <dbReference type="ARBA" id="ARBA00022763"/>
    </source>
</evidence>
<keyword evidence="11 15" id="KW-0234">DNA repair</keyword>
<dbReference type="PROSITE" id="PS51198">
    <property type="entry name" value="UVRD_HELICASE_ATP_BIND"/>
    <property type="match status" value="1"/>
</dbReference>
<dbReference type="GO" id="GO:0005524">
    <property type="term" value="F:ATP binding"/>
    <property type="evidence" value="ECO:0007669"/>
    <property type="project" value="UniProtKB-UniRule"/>
</dbReference>
<dbReference type="PANTHER" id="PTHR11070">
    <property type="entry name" value="UVRD / RECB / PCRA DNA HELICASE FAMILY MEMBER"/>
    <property type="match status" value="1"/>
</dbReference>
<dbReference type="InterPro" id="IPR004586">
    <property type="entry name" value="RecB"/>
</dbReference>
<dbReference type="GO" id="GO:0043138">
    <property type="term" value="F:3'-5' DNA helicase activity"/>
    <property type="evidence" value="ECO:0007669"/>
    <property type="project" value="UniProtKB-UniRule"/>
</dbReference>
<dbReference type="GO" id="GO:0005829">
    <property type="term" value="C:cytosol"/>
    <property type="evidence" value="ECO:0007669"/>
    <property type="project" value="TreeGrafter"/>
</dbReference>
<keyword evidence="20" id="KW-1185">Reference proteome</keyword>
<evidence type="ECO:0000256" key="13">
    <source>
        <dbReference type="ARBA" id="ARBA00034617"/>
    </source>
</evidence>
<comment type="catalytic activity">
    <reaction evidence="13 15">
        <text>Couples ATP hydrolysis with the unwinding of duplex DNA by translocating in the 3'-5' direction.</text>
        <dbReference type="EC" id="5.6.2.4"/>
    </reaction>
</comment>
<protein>
    <recommendedName>
        <fullName evidence="15">RecBCD enzyme subunit RecB</fullName>
        <ecNumber evidence="15">3.1.11.5</ecNumber>
        <ecNumber evidence="15">5.6.2.4</ecNumber>
    </recommendedName>
    <alternativeName>
        <fullName evidence="15">DNA 3'-5' helicase subunit RecB</fullName>
    </alternativeName>
    <alternativeName>
        <fullName evidence="15">Exonuclease V subunit RecB</fullName>
        <shortName evidence="15">ExoV subunit RecB</shortName>
    </alternativeName>
    <alternativeName>
        <fullName evidence="15">Helicase/nuclease RecBCD subunit RecB</fullName>
    </alternativeName>
</protein>
<dbReference type="HAMAP" id="MF_01485">
    <property type="entry name" value="RecB"/>
    <property type="match status" value="1"/>
</dbReference>
<feature type="binding site" evidence="15">
    <location>
        <position position="956"/>
    </location>
    <ligand>
        <name>Mg(2+)</name>
        <dbReference type="ChEBI" id="CHEBI:18420"/>
    </ligand>
</feature>
<dbReference type="Pfam" id="PF13361">
    <property type="entry name" value="UvrD_C"/>
    <property type="match status" value="1"/>
</dbReference>
<organism evidence="19 20">
    <name type="scientific">Candidatus Ishikawaella capsulata Mpkobe</name>
    <dbReference type="NCBI Taxonomy" id="476281"/>
    <lineage>
        <taxon>Bacteria</taxon>
        <taxon>Pseudomonadati</taxon>
        <taxon>Pseudomonadota</taxon>
        <taxon>Gammaproteobacteria</taxon>
        <taxon>Enterobacterales</taxon>
        <taxon>Enterobacteriaceae</taxon>
        <taxon>Candidatus Ishikawella</taxon>
    </lineage>
</organism>
<evidence type="ECO:0000256" key="8">
    <source>
        <dbReference type="ARBA" id="ARBA00022840"/>
    </source>
</evidence>
<dbReference type="PROSITE" id="PS51217">
    <property type="entry name" value="UVRD_HELICASE_CTER"/>
    <property type="match status" value="1"/>
</dbReference>
<dbReference type="InterPro" id="IPR014017">
    <property type="entry name" value="DNA_helicase_UvrD-like_C"/>
</dbReference>
<feature type="region of interest" description="Nuclease activity, interacts with RecD and RecA" evidence="15">
    <location>
        <begin position="901"/>
        <end position="1181"/>
    </location>
</feature>
<feature type="domain" description="UvrD-like helicase ATP-binding" evidence="17">
    <location>
        <begin position="3"/>
        <end position="450"/>
    </location>
</feature>
<evidence type="ECO:0000256" key="16">
    <source>
        <dbReference type="PROSITE-ProRule" id="PRU00560"/>
    </source>
</evidence>
<dbReference type="Gene3D" id="3.40.50.300">
    <property type="entry name" value="P-loop containing nucleotide triphosphate hydrolases"/>
    <property type="match status" value="2"/>
</dbReference>
<keyword evidence="8 15" id="KW-0067">ATP-binding</keyword>
<evidence type="ECO:0000256" key="11">
    <source>
        <dbReference type="ARBA" id="ARBA00023204"/>
    </source>
</evidence>
<dbReference type="GO" id="GO:0009338">
    <property type="term" value="C:exodeoxyribonuclease V complex"/>
    <property type="evidence" value="ECO:0007669"/>
    <property type="project" value="TreeGrafter"/>
</dbReference>
<dbReference type="Proteomes" id="UP000061704">
    <property type="component" value="Chromosome"/>
</dbReference>
<keyword evidence="4 15" id="KW-0227">DNA damage</keyword>
<keyword evidence="5 15" id="KW-0378">Hydrolase</keyword>
<dbReference type="InterPro" id="IPR014016">
    <property type="entry name" value="UvrD-like_ATP-bd"/>
</dbReference>
<evidence type="ECO:0000259" key="17">
    <source>
        <dbReference type="PROSITE" id="PS51198"/>
    </source>
</evidence>
<feature type="region of interest" description="DNA-binding and helicase activity, interacts with RecC" evidence="15">
    <location>
        <begin position="1"/>
        <end position="873"/>
    </location>
</feature>
<comment type="domain">
    <text evidence="15">The N-terminal DNA-binding domain is a ssDNA-dependent ATPase and has ATP-dependent 3'-5' helicase function. This domain interacts with RecC.</text>
</comment>
<dbReference type="GO" id="GO:0000724">
    <property type="term" value="P:double-strand break repair via homologous recombination"/>
    <property type="evidence" value="ECO:0007669"/>
    <property type="project" value="UniProtKB-UniRule"/>
</dbReference>
<dbReference type="GO" id="GO:0016887">
    <property type="term" value="F:ATP hydrolysis activity"/>
    <property type="evidence" value="ECO:0007669"/>
    <property type="project" value="RHEA"/>
</dbReference>
<proteinExistence type="inferred from homology"/>
<dbReference type="HOGENOM" id="CLU_001114_6_0_6"/>
<dbReference type="OrthoDB" id="9810135at2"/>
<dbReference type="EC" id="5.6.2.4" evidence="15"/>
<feature type="binding site" evidence="15">
    <location>
        <position position="1081"/>
    </location>
    <ligand>
        <name>Mg(2+)</name>
        <dbReference type="ChEBI" id="CHEBI:18420"/>
    </ligand>
</feature>
<evidence type="ECO:0000313" key="20">
    <source>
        <dbReference type="Proteomes" id="UP000061704"/>
    </source>
</evidence>
<feature type="binding site" evidence="16">
    <location>
        <begin position="24"/>
        <end position="31"/>
    </location>
    <ligand>
        <name>ATP</name>
        <dbReference type="ChEBI" id="CHEBI:30616"/>
    </ligand>
</feature>
<dbReference type="PANTHER" id="PTHR11070:SF23">
    <property type="entry name" value="RECBCD ENZYME SUBUNIT RECB"/>
    <property type="match status" value="1"/>
</dbReference>
<comment type="subunit">
    <text evidence="15">Heterotrimer of RecB, RecC and RecD. All subunits contribute to DNA-binding. Interacts with RecA.</text>
</comment>
<feature type="binding site" evidence="15">
    <location>
        <position position="1068"/>
    </location>
    <ligand>
        <name>Mg(2+)</name>
        <dbReference type="ChEBI" id="CHEBI:18420"/>
    </ligand>
</feature>
<dbReference type="Gene3D" id="1.10.486.10">
    <property type="entry name" value="PCRA, domain 4"/>
    <property type="match status" value="1"/>
</dbReference>
<dbReference type="Gene3D" id="3.90.320.10">
    <property type="match status" value="1"/>
</dbReference>
<sequence length="1181" mass="138410">MDNLKIKSLNLLKLPLKGESLIEASAGTGKTFALVLLYLRLLLGLGEDGNPNRPLKVTEILVVTFTDNATSELRYRISKNIHALRMTCLNYENNVQFNDLVKQIPNREEANKLLFIAEQQIDEAAIFTIHSFCQRMLNLNAFESCVLFERKFIENDLFLLQQATADFWRKNCYHLKKDIASIILKEWNGPDALLKNILPYLHLRNKIPNIKVKDNEINDIQLHHICTINYIKIIKNQWIANYTEIENILFNLKIDKRSYNSRYLPLWINKITKWAKKETINYLYPKELKYFSQELITKKIKKGSIFSHSLFISIEKFLKKDLSIRDIFIKQALTYINKTLYKEKLLRSVISFDDLLILLDKALHKPHGEILADNIRQKYPIALIDEFQDTDQLQYRIFKKIYFNQKNYGLILIGDPKQAIYSFRGANIFTYILARNELKCYTLDTNWRSSTAMVLSVNQLFSRIECPFLFSVIPFRPVLSAEENKHLRFEINNELQPAIKYWLQPVKKTNVTDYQFYMAHQCAVNISQLLEGAKNGKVFIGQANNLHMLKASDITVLVRNHSEADIIINELNAINIPSAYFSNRNSVYNTHTARELLLLLQGILFLEQENIFRTALATSLLGFDSTVLDITNKNSPHWISLIEKFILWRDIWYKNGIFPMLRNIIKEQKLAETLLTLTNGNRYLINFMHLSELLQIASVNLDCPIKILRFLENQIQHPNEQDINQQVRLESDHNLIQIITIHKSKGLQYPLVWLPFAANFNKDLSINSKFIDDFSDQSINQKTLSLRDKELLSENLRLLYVALTRSIYHCSVGIAPLNHTIRKKTENTDFHKTAIGFLLQYGKTADDIKLKNYLYEMMENNKHIKVIENTVLVDKTICQNKTSADIPKLNFRHFTRDLTRISYINSYSSLHQNNNDITETRYNFEITNYKIKNFYISDNLTPHDFPKGSKTGNFLHNLLNSLEFNLFPEQSWLEKRLQESGYSADKWISVLESWIFNILNVSLGVDDIQLSKLESKNMLREMEFYIPIKNQITASSLNKLIQHYDPISRYAPSLNFKQIQGMLKGFIDLVFSWKGKYYIVDYKSNWLGDSEYNYTIETINQSMIDHRYDLQYQIYCLALHRYLKQRLRYYKYEYHFGGVFYLFLRGIVATIPKSGIFTTVPSYDFINSLDSLFLEDKSIYE</sequence>
<evidence type="ECO:0000256" key="2">
    <source>
        <dbReference type="ARBA" id="ARBA00022723"/>
    </source>
</evidence>
<reference evidence="19 20" key="1">
    <citation type="journal article" date="2011" name="Genome Biol. Evol.">
        <title>Reductive evolution of bacterial genome in insect gut environment.</title>
        <authorList>
            <person name="Nikoh N."/>
            <person name="Hosokawa T."/>
            <person name="Ohshima K."/>
            <person name="Hattori M."/>
            <person name="Fukatsu T."/>
        </authorList>
    </citation>
    <scope>NUCLEOTIDE SEQUENCE [LARGE SCALE GENOMIC DNA]</scope>
    <source>
        <strain evidence="19 20">Mpkobe</strain>
    </source>
</reference>
<comment type="function">
    <text evidence="15">A helicase/nuclease that prepares dsDNA breaks (DSB) for recombinational DNA repair. Binds to DSBs and unwinds DNA via a highly rapid and processive ATP-dependent bidirectional helicase activity. Unwinds dsDNA until it encounters a Chi (crossover hotspot instigator) sequence from the 3' direction. Cuts ssDNA a few nucleotides 3' to the Chi site. The properties and activities of the enzyme are changed at Chi. The Chi-altered holoenzyme produces a long 3'-ssDNA overhang and facilitates RecA-binding to the ssDNA for homologous DNA recombination and repair. Holoenzyme degrades any linearized DNA that is unable to undergo homologous recombination. In the holoenzyme this subunit contributes ATPase, 3'-5' helicase, exonuclease activity and loads RecA onto ssDNA.</text>
</comment>
<dbReference type="SUPFAM" id="SSF52540">
    <property type="entry name" value="P-loop containing nucleoside triphosphate hydrolases"/>
    <property type="match status" value="1"/>
</dbReference>
<comment type="cofactor">
    <cofactor evidence="15">
        <name>Mg(2+)</name>
        <dbReference type="ChEBI" id="CHEBI:18420"/>
    </cofactor>
    <text evidence="15">Binds 1 Mg(2+) ion per subunit.</text>
</comment>
<evidence type="ECO:0000256" key="15">
    <source>
        <dbReference type="HAMAP-Rule" id="MF_01485"/>
    </source>
</evidence>
<evidence type="ECO:0000256" key="6">
    <source>
        <dbReference type="ARBA" id="ARBA00022806"/>
    </source>
</evidence>
<keyword evidence="9 15" id="KW-0460">Magnesium</keyword>
<dbReference type="InterPro" id="IPR011335">
    <property type="entry name" value="Restrct_endonuc-II-like"/>
</dbReference>
<evidence type="ECO:0000256" key="10">
    <source>
        <dbReference type="ARBA" id="ARBA00023125"/>
    </source>
</evidence>
<keyword evidence="2 15" id="KW-0479">Metal-binding</keyword>
<dbReference type="NCBIfam" id="TIGR00609">
    <property type="entry name" value="recB"/>
    <property type="match status" value="1"/>
</dbReference>
<name>C5WCE0_9ENTR</name>
<dbReference type="InterPro" id="IPR000212">
    <property type="entry name" value="DNA_helicase_UvrD/REP"/>
</dbReference>
<keyword evidence="1 15" id="KW-0540">Nuclease</keyword>
<evidence type="ECO:0000256" key="7">
    <source>
        <dbReference type="ARBA" id="ARBA00022839"/>
    </source>
</evidence>
<evidence type="ECO:0000256" key="3">
    <source>
        <dbReference type="ARBA" id="ARBA00022741"/>
    </source>
</evidence>
<evidence type="ECO:0000256" key="9">
    <source>
        <dbReference type="ARBA" id="ARBA00022842"/>
    </source>
</evidence>
<comment type="catalytic activity">
    <reaction evidence="14 15">
        <text>ATP + H2O = ADP + phosphate + H(+)</text>
        <dbReference type="Rhea" id="RHEA:13065"/>
        <dbReference type="ChEBI" id="CHEBI:15377"/>
        <dbReference type="ChEBI" id="CHEBI:15378"/>
        <dbReference type="ChEBI" id="CHEBI:30616"/>
        <dbReference type="ChEBI" id="CHEBI:43474"/>
        <dbReference type="ChEBI" id="CHEBI:456216"/>
        <dbReference type="EC" id="5.6.2.4"/>
    </reaction>
</comment>
<dbReference type="GO" id="GO:0003677">
    <property type="term" value="F:DNA binding"/>
    <property type="evidence" value="ECO:0007669"/>
    <property type="project" value="UniProtKB-UniRule"/>
</dbReference>
<dbReference type="SUPFAM" id="SSF52980">
    <property type="entry name" value="Restriction endonuclease-like"/>
    <property type="match status" value="1"/>
</dbReference>
<keyword evidence="12 15" id="KW-0413">Isomerase</keyword>
<feature type="active site" description="For nuclease activity" evidence="15">
    <location>
        <position position="1081"/>
    </location>
</feature>
<dbReference type="Pfam" id="PF00580">
    <property type="entry name" value="UvrD-helicase"/>
    <property type="match status" value="1"/>
</dbReference>
<comment type="similarity">
    <text evidence="15">Belongs to the helicase family. UvrD subfamily.</text>
</comment>
<keyword evidence="7 15" id="KW-0269">Exonuclease</keyword>
<keyword evidence="10 15" id="KW-0238">DNA-binding</keyword>
<dbReference type="CDD" id="cd22352">
    <property type="entry name" value="RecB_C-like"/>
    <property type="match status" value="1"/>
</dbReference>
<keyword evidence="6 15" id="KW-0347">Helicase</keyword>
<dbReference type="STRING" id="476281.ICMP_135"/>
<evidence type="ECO:0000259" key="18">
    <source>
        <dbReference type="PROSITE" id="PS51217"/>
    </source>
</evidence>
<comment type="catalytic activity">
    <reaction evidence="15">
        <text>Exonucleolytic cleavage (in the presence of ATP) in either 5'- to 3'- or 3'- to 5'-direction to yield 5'-phosphooligonucleotides.</text>
        <dbReference type="EC" id="3.1.11.5"/>
    </reaction>
</comment>
<accession>C5WCE0</accession>
<dbReference type="RefSeq" id="WP_041068808.1">
    <property type="nucleotide sequence ID" value="NZ_AP010872.1"/>
</dbReference>
<comment type="miscellaneous">
    <text evidence="15">In the RecBCD complex, RecB has a slow 3'-5' helicase, an exonuclease activity and loads RecA onto ssDNA, RecD has a fast 5'-3' helicase activity, while RecC stimulates the ATPase and processivity of the RecB helicase and contributes to recognition of the Chi site.</text>
</comment>
<dbReference type="Gene3D" id="1.10.3170.10">
    <property type="entry name" value="Recbcd, chain B, domain 2"/>
    <property type="match status" value="1"/>
</dbReference>
<keyword evidence="3 15" id="KW-0547">Nucleotide-binding</keyword>
<evidence type="ECO:0000256" key="14">
    <source>
        <dbReference type="ARBA" id="ARBA00048988"/>
    </source>
</evidence>
<evidence type="ECO:0000256" key="12">
    <source>
        <dbReference type="ARBA" id="ARBA00023235"/>
    </source>
</evidence>
<dbReference type="EC" id="3.1.11.5" evidence="15"/>
<dbReference type="KEGG" id="icp:ICMP_135"/>
<dbReference type="GO" id="GO:0008854">
    <property type="term" value="F:exodeoxyribonuclease V activity"/>
    <property type="evidence" value="ECO:0007669"/>
    <property type="project" value="UniProtKB-EC"/>
</dbReference>
<dbReference type="EMBL" id="AP010872">
    <property type="protein sequence ID" value="BAH82996.1"/>
    <property type="molecule type" value="Genomic_DNA"/>
</dbReference>
<dbReference type="InterPro" id="IPR011604">
    <property type="entry name" value="PDDEXK-like_dom_sf"/>
</dbReference>
<evidence type="ECO:0000256" key="1">
    <source>
        <dbReference type="ARBA" id="ARBA00022722"/>
    </source>
</evidence>
<gene>
    <name evidence="15 19" type="primary">recB</name>
    <name evidence="19" type="ORF">ICMP_135</name>
</gene>
<dbReference type="AlphaFoldDB" id="C5WCE0"/>
<feature type="domain" description="UvrD-like helicase C-terminal" evidence="18">
    <location>
        <begin position="480"/>
        <end position="746"/>
    </location>
</feature>
<dbReference type="InterPro" id="IPR027417">
    <property type="entry name" value="P-loop_NTPase"/>
</dbReference>
<evidence type="ECO:0000313" key="19">
    <source>
        <dbReference type="EMBL" id="BAH82996.1"/>
    </source>
</evidence>
<evidence type="ECO:0000256" key="5">
    <source>
        <dbReference type="ARBA" id="ARBA00022801"/>
    </source>
</evidence>
<comment type="domain">
    <text evidence="15">The C-terminal domain has nuclease activity and interacts with RecD. It interacts with RecA, facilitating its loading onto ssDNA.</text>
</comment>
<dbReference type="GO" id="GO:0000287">
    <property type="term" value="F:magnesium ion binding"/>
    <property type="evidence" value="ECO:0007669"/>
    <property type="project" value="UniProtKB-UniRule"/>
</dbReference>